<keyword evidence="2" id="KW-0969">Cilium</keyword>
<organism evidence="2 3">
    <name type="scientific">Pseudomonas benzopyrenica</name>
    <dbReference type="NCBI Taxonomy" id="2993566"/>
    <lineage>
        <taxon>Bacteria</taxon>
        <taxon>Pseudomonadati</taxon>
        <taxon>Pseudomonadota</taxon>
        <taxon>Gammaproteobacteria</taxon>
        <taxon>Pseudomonadales</taxon>
        <taxon>Pseudomonadaceae</taxon>
        <taxon>Pseudomonas</taxon>
    </lineage>
</organism>
<keyword evidence="2" id="KW-0282">Flagellum</keyword>
<dbReference type="PANTHER" id="PTHR37166">
    <property type="entry name" value="PROTEIN FLAG"/>
    <property type="match status" value="1"/>
</dbReference>
<dbReference type="Gene3D" id="3.30.160.170">
    <property type="entry name" value="FlaG-like"/>
    <property type="match status" value="1"/>
</dbReference>
<keyword evidence="3" id="KW-1185">Reference proteome</keyword>
<keyword evidence="2" id="KW-0966">Cell projection</keyword>
<evidence type="ECO:0000313" key="3">
    <source>
        <dbReference type="Proteomes" id="UP001372714"/>
    </source>
</evidence>
<dbReference type="EMBL" id="CP145723">
    <property type="protein sequence ID" value="WWM65245.1"/>
    <property type="molecule type" value="Genomic_DNA"/>
</dbReference>
<dbReference type="Pfam" id="PF03646">
    <property type="entry name" value="FlaG"/>
    <property type="match status" value="1"/>
</dbReference>
<dbReference type="InterPro" id="IPR035924">
    <property type="entry name" value="FlaG-like_sf"/>
</dbReference>
<dbReference type="RefSeq" id="WP_338544808.1">
    <property type="nucleotide sequence ID" value="NZ_CP145723.1"/>
</dbReference>
<sequence>METGKISSGSAPLATGFGPSKPIDISNTPNVSASESRQEGPVQKETLASAVSGLKEQMQRVQRNLDFSVDDSSGQVVVKVTDVESGKVIRQIPSEEVLKLSERLEDMRSLTFGTKV</sequence>
<feature type="compositionally biased region" description="Polar residues" evidence="1">
    <location>
        <begin position="1"/>
        <end position="10"/>
    </location>
</feature>
<dbReference type="InterPro" id="IPR005186">
    <property type="entry name" value="FlaG"/>
</dbReference>
<feature type="compositionally biased region" description="Polar residues" evidence="1">
    <location>
        <begin position="25"/>
        <end position="35"/>
    </location>
</feature>
<dbReference type="PANTHER" id="PTHR37166:SF1">
    <property type="entry name" value="PROTEIN FLAG"/>
    <property type="match status" value="1"/>
</dbReference>
<name>A0ABZ2FKP4_9PSED</name>
<accession>A0ABZ2FKP4</accession>
<proteinExistence type="predicted"/>
<evidence type="ECO:0000313" key="2">
    <source>
        <dbReference type="EMBL" id="WWM65245.1"/>
    </source>
</evidence>
<protein>
    <submittedName>
        <fullName evidence="2">Flagellar protein FlaG</fullName>
    </submittedName>
</protein>
<evidence type="ECO:0000256" key="1">
    <source>
        <dbReference type="SAM" id="MobiDB-lite"/>
    </source>
</evidence>
<dbReference type="SUPFAM" id="SSF160214">
    <property type="entry name" value="FlaG-like"/>
    <property type="match status" value="1"/>
</dbReference>
<reference evidence="2 3" key="1">
    <citation type="submission" date="2024-02" db="EMBL/GenBank/DDBJ databases">
        <title>The whole genome sequence of Pseudomonas benzopyrenica MLY92.</title>
        <authorList>
            <person name="Liu Y."/>
        </authorList>
    </citation>
    <scope>NUCLEOTIDE SEQUENCE [LARGE SCALE GENOMIC DNA]</scope>
    <source>
        <strain evidence="2 3">MLY92</strain>
    </source>
</reference>
<dbReference type="Proteomes" id="UP001372714">
    <property type="component" value="Chromosome"/>
</dbReference>
<feature type="region of interest" description="Disordered" evidence="1">
    <location>
        <begin position="1"/>
        <end position="44"/>
    </location>
</feature>
<gene>
    <name evidence="2" type="ORF">V6W80_16165</name>
</gene>